<feature type="transmembrane region" description="Helical" evidence="1">
    <location>
        <begin position="46"/>
        <end position="66"/>
    </location>
</feature>
<comment type="caution">
    <text evidence="2">The sequence shown here is derived from an EMBL/GenBank/DDBJ whole genome shotgun (WGS) entry which is preliminary data.</text>
</comment>
<gene>
    <name evidence="2" type="ORF">LCGC14_1404830</name>
</gene>
<sequence>MNPIVAAVRSVVQAIIALAVVAVANFVLTNLGVVIDEVAITEALSVFAFGLLVWLFNWIGTTFPIVNTVLSLGLSTGGASYEA</sequence>
<proteinExistence type="predicted"/>
<dbReference type="EMBL" id="LAZR01009212">
    <property type="protein sequence ID" value="KKM73994.1"/>
    <property type="molecule type" value="Genomic_DNA"/>
</dbReference>
<evidence type="ECO:0000256" key="1">
    <source>
        <dbReference type="SAM" id="Phobius"/>
    </source>
</evidence>
<feature type="transmembrane region" description="Helical" evidence="1">
    <location>
        <begin position="12"/>
        <end position="34"/>
    </location>
</feature>
<dbReference type="AlphaFoldDB" id="A0A0F9JVZ6"/>
<evidence type="ECO:0000313" key="2">
    <source>
        <dbReference type="EMBL" id="KKM73994.1"/>
    </source>
</evidence>
<accession>A0A0F9JVZ6</accession>
<protein>
    <submittedName>
        <fullName evidence="2">Uncharacterized protein</fullName>
    </submittedName>
</protein>
<name>A0A0F9JVZ6_9ZZZZ</name>
<keyword evidence="1" id="KW-0812">Transmembrane</keyword>
<keyword evidence="1" id="KW-1133">Transmembrane helix</keyword>
<reference evidence="2" key="1">
    <citation type="journal article" date="2015" name="Nature">
        <title>Complex archaea that bridge the gap between prokaryotes and eukaryotes.</title>
        <authorList>
            <person name="Spang A."/>
            <person name="Saw J.H."/>
            <person name="Jorgensen S.L."/>
            <person name="Zaremba-Niedzwiedzka K."/>
            <person name="Martijn J."/>
            <person name="Lind A.E."/>
            <person name="van Eijk R."/>
            <person name="Schleper C."/>
            <person name="Guy L."/>
            <person name="Ettema T.J."/>
        </authorList>
    </citation>
    <scope>NUCLEOTIDE SEQUENCE</scope>
</reference>
<keyword evidence="1" id="KW-0472">Membrane</keyword>
<organism evidence="2">
    <name type="scientific">marine sediment metagenome</name>
    <dbReference type="NCBI Taxonomy" id="412755"/>
    <lineage>
        <taxon>unclassified sequences</taxon>
        <taxon>metagenomes</taxon>
        <taxon>ecological metagenomes</taxon>
    </lineage>
</organism>